<feature type="domain" description="Disease resistance N-terminal" evidence="5">
    <location>
        <begin position="5"/>
        <end position="89"/>
    </location>
</feature>
<dbReference type="Pfam" id="PF18052">
    <property type="entry name" value="Rx_N"/>
    <property type="match status" value="1"/>
</dbReference>
<dbReference type="Proteomes" id="UP001163823">
    <property type="component" value="Chromosome 14"/>
</dbReference>
<dbReference type="Pfam" id="PF23598">
    <property type="entry name" value="LRR_14"/>
    <property type="match status" value="1"/>
</dbReference>
<keyword evidence="9" id="KW-1185">Reference proteome</keyword>
<dbReference type="Gene3D" id="1.10.8.430">
    <property type="entry name" value="Helical domain of apoptotic protease-activating factors"/>
    <property type="match status" value="1"/>
</dbReference>
<dbReference type="FunFam" id="3.40.50.300:FF:001091">
    <property type="entry name" value="Probable disease resistance protein At1g61300"/>
    <property type="match status" value="1"/>
</dbReference>
<organism evidence="8 9">
    <name type="scientific">Quillaja saponaria</name>
    <name type="common">Soap bark tree</name>
    <dbReference type="NCBI Taxonomy" id="32244"/>
    <lineage>
        <taxon>Eukaryota</taxon>
        <taxon>Viridiplantae</taxon>
        <taxon>Streptophyta</taxon>
        <taxon>Embryophyta</taxon>
        <taxon>Tracheophyta</taxon>
        <taxon>Spermatophyta</taxon>
        <taxon>Magnoliopsida</taxon>
        <taxon>eudicotyledons</taxon>
        <taxon>Gunneridae</taxon>
        <taxon>Pentapetalae</taxon>
        <taxon>rosids</taxon>
        <taxon>fabids</taxon>
        <taxon>Fabales</taxon>
        <taxon>Quillajaceae</taxon>
        <taxon>Quillaja</taxon>
    </lineage>
</organism>
<dbReference type="EMBL" id="JARAOO010000014">
    <property type="protein sequence ID" value="KAJ7943897.1"/>
    <property type="molecule type" value="Genomic_DNA"/>
</dbReference>
<evidence type="ECO:0000259" key="7">
    <source>
        <dbReference type="Pfam" id="PF23598"/>
    </source>
</evidence>
<evidence type="ECO:0000256" key="2">
    <source>
        <dbReference type="ARBA" id="ARBA00022741"/>
    </source>
</evidence>
<dbReference type="Pfam" id="PF00931">
    <property type="entry name" value="NB-ARC"/>
    <property type="match status" value="1"/>
</dbReference>
<dbReference type="KEGG" id="qsa:O6P43_033381"/>
<dbReference type="InterPro" id="IPR002182">
    <property type="entry name" value="NB-ARC"/>
</dbReference>
<dbReference type="GO" id="GO:0098542">
    <property type="term" value="P:defense response to other organism"/>
    <property type="evidence" value="ECO:0007669"/>
    <property type="project" value="TreeGrafter"/>
</dbReference>
<dbReference type="SUPFAM" id="SSF52540">
    <property type="entry name" value="P-loop containing nucleoside triphosphate hydrolases"/>
    <property type="match status" value="1"/>
</dbReference>
<accession>A0AAD7KQE3</accession>
<dbReference type="Gene3D" id="1.20.5.4130">
    <property type="match status" value="1"/>
</dbReference>
<dbReference type="InterPro" id="IPR042197">
    <property type="entry name" value="Apaf_helical"/>
</dbReference>
<name>A0AAD7KQE3_QUISA</name>
<dbReference type="InterPro" id="IPR044974">
    <property type="entry name" value="Disease_R_plants"/>
</dbReference>
<dbReference type="GO" id="GO:0043531">
    <property type="term" value="F:ADP binding"/>
    <property type="evidence" value="ECO:0007669"/>
    <property type="project" value="InterPro"/>
</dbReference>
<evidence type="ECO:0000259" key="4">
    <source>
        <dbReference type="Pfam" id="PF00931"/>
    </source>
</evidence>
<protein>
    <submittedName>
        <fullName evidence="8">Disease resistance protein</fullName>
    </submittedName>
</protein>
<evidence type="ECO:0000259" key="6">
    <source>
        <dbReference type="Pfam" id="PF23559"/>
    </source>
</evidence>
<evidence type="ECO:0000256" key="3">
    <source>
        <dbReference type="ARBA" id="ARBA00022821"/>
    </source>
</evidence>
<feature type="domain" description="NB-ARC" evidence="4">
    <location>
        <begin position="171"/>
        <end position="350"/>
    </location>
</feature>
<dbReference type="SUPFAM" id="SSF52058">
    <property type="entry name" value="L domain-like"/>
    <property type="match status" value="1"/>
</dbReference>
<dbReference type="InterPro" id="IPR058922">
    <property type="entry name" value="WHD_DRP"/>
</dbReference>
<reference evidence="8" key="1">
    <citation type="journal article" date="2023" name="Science">
        <title>Elucidation of the pathway for biosynthesis of saponin adjuvants from the soapbark tree.</title>
        <authorList>
            <person name="Reed J."/>
            <person name="Orme A."/>
            <person name="El-Demerdash A."/>
            <person name="Owen C."/>
            <person name="Martin L.B.B."/>
            <person name="Misra R.C."/>
            <person name="Kikuchi S."/>
            <person name="Rejzek M."/>
            <person name="Martin A.C."/>
            <person name="Harkess A."/>
            <person name="Leebens-Mack J."/>
            <person name="Louveau T."/>
            <person name="Stephenson M.J."/>
            <person name="Osbourn A."/>
        </authorList>
    </citation>
    <scope>NUCLEOTIDE SEQUENCE</scope>
    <source>
        <strain evidence="8">S10</strain>
    </source>
</reference>
<dbReference type="InterPro" id="IPR038005">
    <property type="entry name" value="RX-like_CC"/>
</dbReference>
<gene>
    <name evidence="8" type="ORF">O6P43_033381</name>
</gene>
<dbReference type="InterPro" id="IPR036388">
    <property type="entry name" value="WH-like_DNA-bd_sf"/>
</dbReference>
<evidence type="ECO:0000313" key="8">
    <source>
        <dbReference type="EMBL" id="KAJ7943897.1"/>
    </source>
</evidence>
<keyword evidence="1" id="KW-0677">Repeat</keyword>
<dbReference type="InterPro" id="IPR041118">
    <property type="entry name" value="Rx_N"/>
</dbReference>
<keyword evidence="2" id="KW-0547">Nucleotide-binding</keyword>
<dbReference type="PANTHER" id="PTHR23155:SF1205">
    <property type="entry name" value="DISEASE RESISTANCE PROTEIN RPM1"/>
    <property type="match status" value="1"/>
</dbReference>
<dbReference type="PRINTS" id="PR00364">
    <property type="entry name" value="DISEASERSIST"/>
</dbReference>
<feature type="domain" description="Disease resistance protein winged helix" evidence="6">
    <location>
        <begin position="435"/>
        <end position="506"/>
    </location>
</feature>
<dbReference type="PANTHER" id="PTHR23155">
    <property type="entry name" value="DISEASE RESISTANCE PROTEIN RP"/>
    <property type="match status" value="1"/>
</dbReference>
<dbReference type="Gene3D" id="3.40.50.300">
    <property type="entry name" value="P-loop containing nucleotide triphosphate hydrolases"/>
    <property type="match status" value="1"/>
</dbReference>
<dbReference type="FunFam" id="1.10.10.10:FF:000322">
    <property type="entry name" value="Probable disease resistance protein At1g63360"/>
    <property type="match status" value="1"/>
</dbReference>
<sequence>MAESAVAFLLHKLAPIFENEVKFVRGGQEEVVYLRRELELIRAFLRIADALEESDEELKVWVKQVRDVAHETEDVLDELALLQAHDHVHGFSASLRRISCCIKNMKARYRIASELKDINSRIRKIFEVHKRLRSKLNIAADKSNSIYAGNIWHDQRGDALLLDKTDVVGIDKPKKQLVRWLVKGNSRREVISVTGMGGLGKTTLVKKLYDDQEVKKHFKTHAWVTVSQSFKIEELLRDMVHKLFRVIERAAPEGLESMSVDQLKVTIKDLLQKRRYLVVFDDVWHIYEWEAVKYALPNNNCGSRVVITTRKSDVASSSCIESKGKVYNLRPLPERESWDLFIRKTFQGNSCPPYLMEICNRILRKCEGLPLAIVAVSGVLATKDRRRIDEWAMICRSVGAEFQGNDKLDNLKKVLSHSFNDLPYYLKYCFLYLSIFPENHLIQRMRLIRLWIAEGFIEAKEGRTVEEIAEDYLNELLNRNLIQVAGTTSDGRVKTLHIHDLLREIIILKSRDQNFIAVVKEQSVAWPEKIRRLSVHNTLPKVHEKRSVSKLRSLFLFGVVEKLSLHKLFPDGFKLLTVLDFQDAPLKKFPIEIVDLYYLRYLSLRNTKVNVIPRYIGKLQNLETLDLKKTSVSALPIEVLKLQRLRHLLVYHLKLEAYAHFYSKSGCKALVQIGKLQSLQKLCFIKANKGCGMIMRELGKLTQLRKLGIMKLREQDGKDLCSSIERLTKLRALSITSVGENETIDLQYLSSPHQFLERLYLTGRLENLPNWIPSLHSLVRLFLKWSHLKNDPLVYLQDLPNLVHLELLQAYDGETVCFKSKKFKKLKILGLDKFDQLKCVKVEKGAMPCLEKLIIQRCELLQKVPSGIQHLTKLKVLEFFDMPDKLIMTLRLDGQGKDYWKVAHIPEVYSTYWRDGGWDVYSIESFRESFPLPGSVMRSHELRTLWKV</sequence>
<feature type="domain" description="Disease resistance R13L4/SHOC-2-like LRR" evidence="7">
    <location>
        <begin position="550"/>
        <end position="877"/>
    </location>
</feature>
<dbReference type="InterPro" id="IPR027417">
    <property type="entry name" value="P-loop_NTPase"/>
</dbReference>
<comment type="caution">
    <text evidence="8">The sequence shown here is derived from an EMBL/GenBank/DDBJ whole genome shotgun (WGS) entry which is preliminary data.</text>
</comment>
<dbReference type="InterPro" id="IPR032675">
    <property type="entry name" value="LRR_dom_sf"/>
</dbReference>
<evidence type="ECO:0000313" key="9">
    <source>
        <dbReference type="Proteomes" id="UP001163823"/>
    </source>
</evidence>
<dbReference type="InterPro" id="IPR055414">
    <property type="entry name" value="LRR_R13L4/SHOC2-like"/>
</dbReference>
<dbReference type="Pfam" id="PF23559">
    <property type="entry name" value="WHD_DRP"/>
    <property type="match status" value="1"/>
</dbReference>
<dbReference type="AlphaFoldDB" id="A0AAD7KQE3"/>
<proteinExistence type="predicted"/>
<dbReference type="CDD" id="cd14798">
    <property type="entry name" value="RX-CC_like"/>
    <property type="match status" value="1"/>
</dbReference>
<keyword evidence="3" id="KW-0611">Plant defense</keyword>
<dbReference type="Gene3D" id="3.80.10.10">
    <property type="entry name" value="Ribonuclease Inhibitor"/>
    <property type="match status" value="2"/>
</dbReference>
<evidence type="ECO:0000259" key="5">
    <source>
        <dbReference type="Pfam" id="PF18052"/>
    </source>
</evidence>
<evidence type="ECO:0000256" key="1">
    <source>
        <dbReference type="ARBA" id="ARBA00022737"/>
    </source>
</evidence>
<dbReference type="Gene3D" id="1.10.10.10">
    <property type="entry name" value="Winged helix-like DNA-binding domain superfamily/Winged helix DNA-binding domain"/>
    <property type="match status" value="1"/>
</dbReference>